<comment type="caution">
    <text evidence="2">The sequence shown here is derived from an EMBL/GenBank/DDBJ whole genome shotgun (WGS) entry which is preliminary data.</text>
</comment>
<evidence type="ECO:0000256" key="1">
    <source>
        <dbReference type="SAM" id="MobiDB-lite"/>
    </source>
</evidence>
<protein>
    <submittedName>
        <fullName evidence="2">Uncharacterized protein</fullName>
    </submittedName>
</protein>
<feature type="region of interest" description="Disordered" evidence="1">
    <location>
        <begin position="60"/>
        <end position="89"/>
    </location>
</feature>
<gene>
    <name evidence="2" type="ORF">CKO21_04930</name>
</gene>
<dbReference type="Proteomes" id="UP000778970">
    <property type="component" value="Unassembled WGS sequence"/>
</dbReference>
<reference evidence="2" key="1">
    <citation type="submission" date="2017-08" db="EMBL/GenBank/DDBJ databases">
        <authorList>
            <person name="Imhoff J.F."/>
            <person name="Rahn T."/>
            <person name="Kuenzel S."/>
            <person name="Neulinger S.C."/>
        </authorList>
    </citation>
    <scope>NUCLEOTIDE SEQUENCE</scope>
    <source>
        <strain evidence="2">DSM 9154</strain>
    </source>
</reference>
<sequence>MVMTDDRDKQLASNEMNTRWRYAGREPSLAALLDDPIAALLRRRDGLQRADVLRALATARRSTPRTRFGAARNPGASPAPVPWRHKWHE</sequence>
<proteinExistence type="predicted"/>
<keyword evidence="3" id="KW-1185">Reference proteome</keyword>
<organism evidence="2 3">
    <name type="scientific">Rhodovibrio salinarum</name>
    <dbReference type="NCBI Taxonomy" id="1087"/>
    <lineage>
        <taxon>Bacteria</taxon>
        <taxon>Pseudomonadati</taxon>
        <taxon>Pseudomonadota</taxon>
        <taxon>Alphaproteobacteria</taxon>
        <taxon>Rhodospirillales</taxon>
        <taxon>Rhodovibrionaceae</taxon>
        <taxon>Rhodovibrio</taxon>
    </lineage>
</organism>
<name>A0A934QHG0_9PROT</name>
<reference evidence="2" key="2">
    <citation type="journal article" date="2020" name="Microorganisms">
        <title>Osmotic Adaptation and Compatible Solute Biosynthesis of Phototrophic Bacteria as Revealed from Genome Analyses.</title>
        <authorList>
            <person name="Imhoff J.F."/>
            <person name="Rahn T."/>
            <person name="Kunzel S."/>
            <person name="Keller A."/>
            <person name="Neulinger S.C."/>
        </authorList>
    </citation>
    <scope>NUCLEOTIDE SEQUENCE</scope>
    <source>
        <strain evidence="2">DSM 9154</strain>
    </source>
</reference>
<dbReference type="EMBL" id="NRRE01000017">
    <property type="protein sequence ID" value="MBK1696585.1"/>
    <property type="molecule type" value="Genomic_DNA"/>
</dbReference>
<dbReference type="AlphaFoldDB" id="A0A934QHG0"/>
<evidence type="ECO:0000313" key="3">
    <source>
        <dbReference type="Proteomes" id="UP000778970"/>
    </source>
</evidence>
<evidence type="ECO:0000313" key="2">
    <source>
        <dbReference type="EMBL" id="MBK1696585.1"/>
    </source>
</evidence>
<accession>A0A934QHG0</accession>